<keyword evidence="8" id="KW-1185">Reference proteome</keyword>
<dbReference type="GO" id="GO:0006351">
    <property type="term" value="P:DNA-templated transcription"/>
    <property type="evidence" value="ECO:0007669"/>
    <property type="project" value="InterPro"/>
</dbReference>
<comment type="caution">
    <text evidence="7">The sequence shown here is derived from an EMBL/GenBank/DDBJ whole genome shotgun (WGS) entry which is preliminary data.</text>
</comment>
<dbReference type="InterPro" id="IPR050815">
    <property type="entry name" value="TF_fung"/>
</dbReference>
<dbReference type="PANTHER" id="PTHR47338">
    <property type="entry name" value="ZN(II)2CYS6 TRANSCRIPTION FACTOR (EUROFUNG)-RELATED"/>
    <property type="match status" value="1"/>
</dbReference>
<evidence type="ECO:0000256" key="4">
    <source>
        <dbReference type="ARBA" id="ARBA00023163"/>
    </source>
</evidence>
<reference evidence="7 8" key="1">
    <citation type="journal article" date="2016" name="Genome Biol. Evol.">
        <title>Divergent and convergent evolution of fungal pathogenicity.</title>
        <authorList>
            <person name="Shang Y."/>
            <person name="Xiao G."/>
            <person name="Zheng P."/>
            <person name="Cen K."/>
            <person name="Zhan S."/>
            <person name="Wang C."/>
        </authorList>
    </citation>
    <scope>NUCLEOTIDE SEQUENCE [LARGE SCALE GENOMIC DNA]</scope>
    <source>
        <strain evidence="7 8">ARSEF 2679</strain>
    </source>
</reference>
<evidence type="ECO:0000313" key="7">
    <source>
        <dbReference type="EMBL" id="OAA52144.1"/>
    </source>
</evidence>
<evidence type="ECO:0000256" key="5">
    <source>
        <dbReference type="ARBA" id="ARBA00023242"/>
    </source>
</evidence>
<dbReference type="GeneID" id="30025600"/>
<protein>
    <submittedName>
        <fullName evidence="7">Transcription factor</fullName>
    </submittedName>
</protein>
<dbReference type="InterPro" id="IPR007219">
    <property type="entry name" value="XnlR_reg_dom"/>
</dbReference>
<evidence type="ECO:0000256" key="1">
    <source>
        <dbReference type="ARBA" id="ARBA00004123"/>
    </source>
</evidence>
<dbReference type="RefSeq" id="XP_018699921.1">
    <property type="nucleotide sequence ID" value="XM_018852911.1"/>
</dbReference>
<evidence type="ECO:0000259" key="6">
    <source>
        <dbReference type="SMART" id="SM00906"/>
    </source>
</evidence>
<keyword evidence="3" id="KW-0805">Transcription regulation</keyword>
<dbReference type="GO" id="GO:0003677">
    <property type="term" value="F:DNA binding"/>
    <property type="evidence" value="ECO:0007669"/>
    <property type="project" value="InterPro"/>
</dbReference>
<evidence type="ECO:0000256" key="3">
    <source>
        <dbReference type="ARBA" id="ARBA00023015"/>
    </source>
</evidence>
<dbReference type="SMART" id="SM00906">
    <property type="entry name" value="Fungal_trans"/>
    <property type="match status" value="1"/>
</dbReference>
<keyword evidence="5" id="KW-0539">Nucleus</keyword>
<keyword evidence="2" id="KW-0479">Metal-binding</keyword>
<accession>A0A167KSU5</accession>
<comment type="subcellular location">
    <subcellularLocation>
        <location evidence="1">Nucleus</location>
    </subcellularLocation>
</comment>
<dbReference type="Proteomes" id="UP000076744">
    <property type="component" value="Unassembled WGS sequence"/>
</dbReference>
<dbReference type="EMBL" id="AZHB01000045">
    <property type="protein sequence ID" value="OAA52144.1"/>
    <property type="molecule type" value="Genomic_DNA"/>
</dbReference>
<dbReference type="CDD" id="cd12148">
    <property type="entry name" value="fungal_TF_MHR"/>
    <property type="match status" value="1"/>
</dbReference>
<dbReference type="GO" id="GO:0008270">
    <property type="term" value="F:zinc ion binding"/>
    <property type="evidence" value="ECO:0007669"/>
    <property type="project" value="InterPro"/>
</dbReference>
<sequence length="366" mass="41699">MALLSAMLDPSFQSHRIAELQLKFESLLSASLLDDEFAEDNPSLDQFRKSYLLAFYEFHQFPGHRSWLRISRVTRMAYHVGLDRLDFIASQSTEWAAVSDDDMREWRRLWWCLYRLDTYSNLASGAPYLINDDLMNTSFNQDPTADNPQKILLPTTCEQLSNVLPAIIADAHTSTENIHNITVSVLRQAGAATRLHLVQLPDGIASRVASVERQLAILHLSLPTGWLNPRRRAFSNESPEEHHGRIITVFHIRMAHLLLAIVACGHRQAGDWMTNWQRVLEACQDIATLASQWDSAFCNIVDPAITFTTFTALVFLDMHQKFDITMDYDLLNSIHHGITIMHLQLKHFGSLWTQAKLLACKCPCAE</sequence>
<dbReference type="PANTHER" id="PTHR47338:SF5">
    <property type="entry name" value="ZN(II)2CYS6 TRANSCRIPTION FACTOR (EUROFUNG)"/>
    <property type="match status" value="1"/>
</dbReference>
<feature type="domain" description="Xylanolytic transcriptional activator regulatory" evidence="6">
    <location>
        <begin position="66"/>
        <end position="146"/>
    </location>
</feature>
<evidence type="ECO:0000256" key="2">
    <source>
        <dbReference type="ARBA" id="ARBA00022723"/>
    </source>
</evidence>
<name>A0A167KSU5_CORFA</name>
<evidence type="ECO:0000313" key="8">
    <source>
        <dbReference type="Proteomes" id="UP000076744"/>
    </source>
</evidence>
<dbReference type="GO" id="GO:0000981">
    <property type="term" value="F:DNA-binding transcription factor activity, RNA polymerase II-specific"/>
    <property type="evidence" value="ECO:0007669"/>
    <property type="project" value="InterPro"/>
</dbReference>
<dbReference type="Pfam" id="PF04082">
    <property type="entry name" value="Fungal_trans"/>
    <property type="match status" value="1"/>
</dbReference>
<keyword evidence="4" id="KW-0804">Transcription</keyword>
<proteinExistence type="predicted"/>
<organism evidence="7 8">
    <name type="scientific">Cordyceps fumosorosea (strain ARSEF 2679)</name>
    <name type="common">Isaria fumosorosea</name>
    <dbReference type="NCBI Taxonomy" id="1081104"/>
    <lineage>
        <taxon>Eukaryota</taxon>
        <taxon>Fungi</taxon>
        <taxon>Dikarya</taxon>
        <taxon>Ascomycota</taxon>
        <taxon>Pezizomycotina</taxon>
        <taxon>Sordariomycetes</taxon>
        <taxon>Hypocreomycetidae</taxon>
        <taxon>Hypocreales</taxon>
        <taxon>Cordycipitaceae</taxon>
        <taxon>Cordyceps</taxon>
    </lineage>
</organism>
<dbReference type="STRING" id="1081104.A0A167KSU5"/>
<dbReference type="OrthoDB" id="3362851at2759"/>
<gene>
    <name evidence="7" type="ORF">ISF_09308</name>
</gene>
<dbReference type="AlphaFoldDB" id="A0A167KSU5"/>
<dbReference type="GO" id="GO:0005634">
    <property type="term" value="C:nucleus"/>
    <property type="evidence" value="ECO:0007669"/>
    <property type="project" value="UniProtKB-SubCell"/>
</dbReference>